<evidence type="ECO:0000313" key="11">
    <source>
        <dbReference type="Proteomes" id="UP001141806"/>
    </source>
</evidence>
<dbReference type="GO" id="GO:0016020">
    <property type="term" value="C:membrane"/>
    <property type="evidence" value="ECO:0007669"/>
    <property type="project" value="UniProtKB-SubCell"/>
</dbReference>
<feature type="transmembrane region" description="Helical" evidence="9">
    <location>
        <begin position="152"/>
        <end position="172"/>
    </location>
</feature>
<feature type="transmembrane region" description="Helical" evidence="9">
    <location>
        <begin position="68"/>
        <end position="88"/>
    </location>
</feature>
<feature type="transmembrane region" description="Helical" evidence="9">
    <location>
        <begin position="45"/>
        <end position="62"/>
    </location>
</feature>
<organism evidence="10 11">
    <name type="scientific">Protea cynaroides</name>
    <dbReference type="NCBI Taxonomy" id="273540"/>
    <lineage>
        <taxon>Eukaryota</taxon>
        <taxon>Viridiplantae</taxon>
        <taxon>Streptophyta</taxon>
        <taxon>Embryophyta</taxon>
        <taxon>Tracheophyta</taxon>
        <taxon>Spermatophyta</taxon>
        <taxon>Magnoliopsida</taxon>
        <taxon>Proteales</taxon>
        <taxon>Proteaceae</taxon>
        <taxon>Protea</taxon>
    </lineage>
</organism>
<comment type="subcellular location">
    <subcellularLocation>
        <location evidence="1">Membrane</location>
        <topology evidence="1">Multi-pass membrane protein</topology>
    </subcellularLocation>
</comment>
<keyword evidence="11" id="KW-1185">Reference proteome</keyword>
<evidence type="ECO:0000256" key="9">
    <source>
        <dbReference type="SAM" id="Phobius"/>
    </source>
</evidence>
<evidence type="ECO:0000256" key="5">
    <source>
        <dbReference type="ARBA" id="ARBA00022989"/>
    </source>
</evidence>
<keyword evidence="3" id="KW-0813">Transport</keyword>
<comment type="similarity">
    <text evidence="2">Belongs to the aromatic acid exporter (TC 2.A.85) family.</text>
</comment>
<dbReference type="OrthoDB" id="68611at2759"/>
<evidence type="ECO:0000256" key="3">
    <source>
        <dbReference type="ARBA" id="ARBA00022448"/>
    </source>
</evidence>
<dbReference type="EMBL" id="JAMYWD010000005">
    <property type="protein sequence ID" value="KAJ4970645.1"/>
    <property type="molecule type" value="Genomic_DNA"/>
</dbReference>
<gene>
    <name evidence="10" type="ORF">NE237_003744</name>
</gene>
<dbReference type="Proteomes" id="UP001141806">
    <property type="component" value="Unassembled WGS sequence"/>
</dbReference>
<keyword evidence="8" id="KW-0407">Ion channel</keyword>
<evidence type="ECO:0000256" key="8">
    <source>
        <dbReference type="ARBA" id="ARBA00023303"/>
    </source>
</evidence>
<keyword evidence="6" id="KW-0406">Ion transport</keyword>
<dbReference type="InterPro" id="IPR020966">
    <property type="entry name" value="ALMT"/>
</dbReference>
<dbReference type="PANTHER" id="PTHR31086">
    <property type="entry name" value="ALUMINUM-ACTIVATED MALATE TRANSPORTER 10"/>
    <property type="match status" value="1"/>
</dbReference>
<evidence type="ECO:0000256" key="6">
    <source>
        <dbReference type="ARBA" id="ARBA00023065"/>
    </source>
</evidence>
<accession>A0A9Q0QSQ7</accession>
<evidence type="ECO:0000256" key="2">
    <source>
        <dbReference type="ARBA" id="ARBA00007079"/>
    </source>
</evidence>
<keyword evidence="7 9" id="KW-0472">Membrane</keyword>
<dbReference type="GO" id="GO:0015743">
    <property type="term" value="P:malate transport"/>
    <property type="evidence" value="ECO:0007669"/>
    <property type="project" value="InterPro"/>
</dbReference>
<keyword evidence="5 9" id="KW-1133">Transmembrane helix</keyword>
<evidence type="ECO:0000256" key="1">
    <source>
        <dbReference type="ARBA" id="ARBA00004141"/>
    </source>
</evidence>
<proteinExistence type="inferred from homology"/>
<comment type="caution">
    <text evidence="10">The sequence shown here is derived from an EMBL/GenBank/DDBJ whole genome shotgun (WGS) entry which is preliminary data.</text>
</comment>
<evidence type="ECO:0008006" key="12">
    <source>
        <dbReference type="Google" id="ProtNLM"/>
    </source>
</evidence>
<feature type="transmembrane region" description="Helical" evidence="9">
    <location>
        <begin position="126"/>
        <end position="145"/>
    </location>
</feature>
<sequence>MEVGSSSHEKDGLFARGWWWLKAMIIGVVQKIIKLGQDDPRRVIHSLKVGIALTLVSLIYYSRPLYDGFGAAGMWAVLTVVVVFEFTVGATLGKGLNRGFATLLAGALGVGAHHFASLCGEKGEPIILGLSTFLIAATSTFSRFFPRIKRRYDYGVVIFILTFSLVSVSGYRVDKIIKMAHQRLLTIIIGGVTCVTVSIFICPVWAGEDLHNLVAQNMEMIANFLEGFGGEYFRSPEDGDSPVISKNQKPFLKEYKSVLNSKATEESLANFASWEPGHGCFRFRHPWKQYLQIGTLNRQCAYLVEALNGCINSEIQVPSEFRKKIRKACTDMSLECGNALKELALAIKEMRQPCLADPPVESAKTAAGDLKTTLKTAFIENSDLLAIMSAATVASLLVEIVHCTDKIAKSVHELANLAHFKKVDPTLTPEKPYLLHRGTIKPLSEADSPHHVGITIPNLPTTTTESVHLECVNNIINT</sequence>
<evidence type="ECO:0000256" key="4">
    <source>
        <dbReference type="ARBA" id="ARBA00022692"/>
    </source>
</evidence>
<dbReference type="GO" id="GO:0034220">
    <property type="term" value="P:monoatomic ion transmembrane transport"/>
    <property type="evidence" value="ECO:0007669"/>
    <property type="project" value="UniProtKB-KW"/>
</dbReference>
<feature type="transmembrane region" description="Helical" evidence="9">
    <location>
        <begin position="100"/>
        <end position="120"/>
    </location>
</feature>
<name>A0A9Q0QSQ7_9MAGN</name>
<reference evidence="10" key="1">
    <citation type="journal article" date="2023" name="Plant J.">
        <title>The genome of the king protea, Protea cynaroides.</title>
        <authorList>
            <person name="Chang J."/>
            <person name="Duong T.A."/>
            <person name="Schoeman C."/>
            <person name="Ma X."/>
            <person name="Roodt D."/>
            <person name="Barker N."/>
            <person name="Li Z."/>
            <person name="Van de Peer Y."/>
            <person name="Mizrachi E."/>
        </authorList>
    </citation>
    <scope>NUCLEOTIDE SEQUENCE</scope>
    <source>
        <tissue evidence="10">Young leaves</tissue>
    </source>
</reference>
<protein>
    <recommendedName>
        <fullName evidence="12">Aluminum-activated malate transporter</fullName>
    </recommendedName>
</protein>
<dbReference type="AlphaFoldDB" id="A0A9Q0QSQ7"/>
<evidence type="ECO:0000256" key="7">
    <source>
        <dbReference type="ARBA" id="ARBA00023136"/>
    </source>
</evidence>
<keyword evidence="4 9" id="KW-0812">Transmembrane</keyword>
<evidence type="ECO:0000313" key="10">
    <source>
        <dbReference type="EMBL" id="KAJ4970645.1"/>
    </source>
</evidence>
<dbReference type="Pfam" id="PF11744">
    <property type="entry name" value="ALMT"/>
    <property type="match status" value="1"/>
</dbReference>
<feature type="transmembrane region" description="Helical" evidence="9">
    <location>
        <begin position="184"/>
        <end position="206"/>
    </location>
</feature>